<comment type="caution">
    <text evidence="1">The sequence shown here is derived from an EMBL/GenBank/DDBJ whole genome shotgun (WGS) entry which is preliminary data.</text>
</comment>
<gene>
    <name evidence="1" type="ORF">LCGC14_1446270</name>
</gene>
<reference evidence="1" key="1">
    <citation type="journal article" date="2015" name="Nature">
        <title>Complex archaea that bridge the gap between prokaryotes and eukaryotes.</title>
        <authorList>
            <person name="Spang A."/>
            <person name="Saw J.H."/>
            <person name="Jorgensen S.L."/>
            <person name="Zaremba-Niedzwiedzka K."/>
            <person name="Martijn J."/>
            <person name="Lind A.E."/>
            <person name="van Eijk R."/>
            <person name="Schleper C."/>
            <person name="Guy L."/>
            <person name="Ettema T.J."/>
        </authorList>
    </citation>
    <scope>NUCLEOTIDE SEQUENCE</scope>
</reference>
<dbReference type="EMBL" id="LAZR01009913">
    <property type="protein sequence ID" value="KKM69887.1"/>
    <property type="molecule type" value="Genomic_DNA"/>
</dbReference>
<dbReference type="AlphaFoldDB" id="A0A0F9ML21"/>
<protein>
    <submittedName>
        <fullName evidence="1">Uncharacterized protein</fullName>
    </submittedName>
</protein>
<accession>A0A0F9ML21</accession>
<sequence length="49" mass="5749">MINKKAKRIIEIMSLEYQDNLDNLSENKTLIEFILNKKVVKLSEIKNAN</sequence>
<evidence type="ECO:0000313" key="1">
    <source>
        <dbReference type="EMBL" id="KKM69887.1"/>
    </source>
</evidence>
<name>A0A0F9ML21_9ZZZZ</name>
<proteinExistence type="predicted"/>
<organism evidence="1">
    <name type="scientific">marine sediment metagenome</name>
    <dbReference type="NCBI Taxonomy" id="412755"/>
    <lineage>
        <taxon>unclassified sequences</taxon>
        <taxon>metagenomes</taxon>
        <taxon>ecological metagenomes</taxon>
    </lineage>
</organism>